<evidence type="ECO:0000256" key="3">
    <source>
        <dbReference type="ARBA" id="ARBA00023125"/>
    </source>
</evidence>
<evidence type="ECO:0000256" key="1">
    <source>
        <dbReference type="ARBA" id="ARBA00009437"/>
    </source>
</evidence>
<feature type="region of interest" description="Disordered" evidence="5">
    <location>
        <begin position="283"/>
        <end position="311"/>
    </location>
</feature>
<evidence type="ECO:0000256" key="5">
    <source>
        <dbReference type="SAM" id="MobiDB-lite"/>
    </source>
</evidence>
<keyword evidence="3" id="KW-0238">DNA-binding</keyword>
<keyword evidence="2" id="KW-0805">Transcription regulation</keyword>
<dbReference type="Gene3D" id="3.40.190.10">
    <property type="entry name" value="Periplasmic binding protein-like II"/>
    <property type="match status" value="2"/>
</dbReference>
<dbReference type="GO" id="GO:0003677">
    <property type="term" value="F:DNA binding"/>
    <property type="evidence" value="ECO:0007669"/>
    <property type="project" value="UniProtKB-KW"/>
</dbReference>
<comment type="similarity">
    <text evidence="1">Belongs to the LysR transcriptional regulatory family.</text>
</comment>
<evidence type="ECO:0000259" key="6">
    <source>
        <dbReference type="PROSITE" id="PS50931"/>
    </source>
</evidence>
<dbReference type="SUPFAM" id="SSF53850">
    <property type="entry name" value="Periplasmic binding protein-like II"/>
    <property type="match status" value="1"/>
</dbReference>
<accession>A0A0K2VXG4</accession>
<protein>
    <submittedName>
        <fullName evidence="7">Transcriptional regulator</fullName>
    </submittedName>
</protein>
<dbReference type="Proteomes" id="UP000182888">
    <property type="component" value="Unassembled WGS sequence"/>
</dbReference>
<proteinExistence type="inferred from homology"/>
<dbReference type="AlphaFoldDB" id="A0A0K2VXG4"/>
<dbReference type="PANTHER" id="PTHR30579">
    <property type="entry name" value="TRANSCRIPTIONAL REGULATOR"/>
    <property type="match status" value="1"/>
</dbReference>
<dbReference type="PANTHER" id="PTHR30579:SF7">
    <property type="entry name" value="HTH-TYPE TRANSCRIPTIONAL REGULATOR LRHA-RELATED"/>
    <property type="match status" value="1"/>
</dbReference>
<gene>
    <name evidence="7" type="ORF">MPL1032_20401</name>
</gene>
<evidence type="ECO:0000256" key="4">
    <source>
        <dbReference type="ARBA" id="ARBA00023163"/>
    </source>
</evidence>
<dbReference type="InterPro" id="IPR036390">
    <property type="entry name" value="WH_DNA-bd_sf"/>
</dbReference>
<dbReference type="Gene3D" id="1.10.10.10">
    <property type="entry name" value="Winged helix-like DNA-binding domain superfamily/Winged helix DNA-binding domain"/>
    <property type="match status" value="1"/>
</dbReference>
<dbReference type="GO" id="GO:0003700">
    <property type="term" value="F:DNA-binding transcription factor activity"/>
    <property type="evidence" value="ECO:0007669"/>
    <property type="project" value="InterPro"/>
</dbReference>
<dbReference type="Pfam" id="PF03466">
    <property type="entry name" value="LysR_substrate"/>
    <property type="match status" value="1"/>
</dbReference>
<name>A0A0K2VXG4_MESPL</name>
<sequence length="311" mass="34881">MRNLDSDALAAFLAVAETGSFTMAAERLGRTQAAVSMAVAKWEEKLDVRLFDRAHRRVSLTPMGLRLLEYARRIRAIEDEALAVLLEGRNESRVRLGMPDDYLVLFGTALIERFVPQYPRVNLDLQYDFSHRLEQMVENRELDIALITQTAAEPKGEVIRVERQVWCSAPHRQPESASCLQLALFPDGCRARPHILSALDRANRRWRVVYSSTDIAGIRLAVASGELLTVLPECAVPPDWRRLGADEGMPDLPDLRLAMVLPQQPSLPVRQLASFLRSEFQRSLPEQTSDDARTPVRSANSRAGTKDVVSA</sequence>
<dbReference type="InterPro" id="IPR036388">
    <property type="entry name" value="WH-like_DNA-bd_sf"/>
</dbReference>
<feature type="domain" description="HTH lysR-type" evidence="6">
    <location>
        <begin position="4"/>
        <end position="61"/>
    </location>
</feature>
<dbReference type="Pfam" id="PF00126">
    <property type="entry name" value="HTH_1"/>
    <property type="match status" value="1"/>
</dbReference>
<dbReference type="InterPro" id="IPR000847">
    <property type="entry name" value="LysR_HTH_N"/>
</dbReference>
<dbReference type="InterPro" id="IPR005119">
    <property type="entry name" value="LysR_subst-bd"/>
</dbReference>
<evidence type="ECO:0000313" key="8">
    <source>
        <dbReference type="Proteomes" id="UP000182888"/>
    </source>
</evidence>
<dbReference type="PROSITE" id="PS50931">
    <property type="entry name" value="HTH_LYSR"/>
    <property type="match status" value="1"/>
</dbReference>
<evidence type="ECO:0000313" key="7">
    <source>
        <dbReference type="EMBL" id="CDX56118.1"/>
    </source>
</evidence>
<organism evidence="7 8">
    <name type="scientific">Mesorhizobium plurifarium</name>
    <dbReference type="NCBI Taxonomy" id="69974"/>
    <lineage>
        <taxon>Bacteria</taxon>
        <taxon>Pseudomonadati</taxon>
        <taxon>Pseudomonadota</taxon>
        <taxon>Alphaproteobacteria</taxon>
        <taxon>Hyphomicrobiales</taxon>
        <taxon>Phyllobacteriaceae</taxon>
        <taxon>Mesorhizobium</taxon>
    </lineage>
</organism>
<dbReference type="InterPro" id="IPR050176">
    <property type="entry name" value="LTTR"/>
</dbReference>
<evidence type="ECO:0000256" key="2">
    <source>
        <dbReference type="ARBA" id="ARBA00023015"/>
    </source>
</evidence>
<dbReference type="SUPFAM" id="SSF46785">
    <property type="entry name" value="Winged helix' DNA-binding domain"/>
    <property type="match status" value="1"/>
</dbReference>
<keyword evidence="4" id="KW-0804">Transcription</keyword>
<dbReference type="FunFam" id="1.10.10.10:FF:000001">
    <property type="entry name" value="LysR family transcriptional regulator"/>
    <property type="match status" value="1"/>
</dbReference>
<reference evidence="8" key="1">
    <citation type="submission" date="2014-08" db="EMBL/GenBank/DDBJ databases">
        <authorList>
            <person name="Edwards T."/>
        </authorList>
    </citation>
    <scope>NUCLEOTIDE SEQUENCE [LARGE SCALE GENOMIC DNA]</scope>
</reference>
<dbReference type="EMBL" id="CCND01000012">
    <property type="protein sequence ID" value="CDX56118.1"/>
    <property type="molecule type" value="Genomic_DNA"/>
</dbReference>